<keyword evidence="1" id="KW-0326">Glycosidase</keyword>
<dbReference type="PRINTS" id="PR00131">
    <property type="entry name" value="GLHYDRLASE1"/>
</dbReference>
<proteinExistence type="inferred from homology"/>
<dbReference type="PANTHER" id="PTHR10353">
    <property type="entry name" value="GLYCOSYL HYDROLASE"/>
    <property type="match status" value="1"/>
</dbReference>
<comment type="caution">
    <text evidence="3">The sequence shown here is derived from an EMBL/GenBank/DDBJ whole genome shotgun (WGS) entry which is preliminary data.</text>
</comment>
<sequence>VHDPERIKFMRDQIYQVGLAIQDGCKVFGYNPWSFLDLLSTGNGMSKRYGFVYINTTDDEKLDFKRIPKDSYYWYADLVKSNGKNWG</sequence>
<dbReference type="AlphaFoldDB" id="A0A5P0ZTJ8"/>
<evidence type="ECO:0000256" key="2">
    <source>
        <dbReference type="RuleBase" id="RU003690"/>
    </source>
</evidence>
<name>A0A5P0ZTJ8_9LACO</name>
<organism evidence="3 4">
    <name type="scientific">Companilactobacillus halodurans</name>
    <dbReference type="NCBI Taxonomy" id="2584183"/>
    <lineage>
        <taxon>Bacteria</taxon>
        <taxon>Bacillati</taxon>
        <taxon>Bacillota</taxon>
        <taxon>Bacilli</taxon>
        <taxon>Lactobacillales</taxon>
        <taxon>Lactobacillaceae</taxon>
        <taxon>Companilactobacillus</taxon>
    </lineage>
</organism>
<accession>A0A5P0ZTJ8</accession>
<gene>
    <name evidence="3" type="ORF">FHL06_13770</name>
</gene>
<comment type="similarity">
    <text evidence="2">Belongs to the glycosyl hydrolase 1 family.</text>
</comment>
<dbReference type="Gene3D" id="3.20.20.80">
    <property type="entry name" value="Glycosidases"/>
    <property type="match status" value="1"/>
</dbReference>
<dbReference type="SUPFAM" id="SSF51445">
    <property type="entry name" value="(Trans)glycosidases"/>
    <property type="match status" value="1"/>
</dbReference>
<reference evidence="3 4" key="1">
    <citation type="journal article" date="2019" name="Syst. Appl. Microbiol.">
        <title>Polyphasic characterization of two novel Lactobacillus spp. isolated from blown salami packages: Description of Lactobacillus halodurans sp. nov. and Lactobacillus salsicarnum sp. nov.</title>
        <authorList>
            <person name="Schuster J.A."/>
            <person name="Klingl A."/>
            <person name="Vogel R.F."/>
            <person name="Ehrmann M.A."/>
        </authorList>
    </citation>
    <scope>NUCLEOTIDE SEQUENCE [LARGE SCALE GENOMIC DNA]</scope>
    <source>
        <strain evidence="3 4">TMW 1.2172</strain>
    </source>
</reference>
<dbReference type="Pfam" id="PF00232">
    <property type="entry name" value="Glyco_hydro_1"/>
    <property type="match status" value="1"/>
</dbReference>
<dbReference type="GO" id="GO:0008422">
    <property type="term" value="F:beta-glucosidase activity"/>
    <property type="evidence" value="ECO:0007669"/>
    <property type="project" value="TreeGrafter"/>
</dbReference>
<dbReference type="InterPro" id="IPR017853">
    <property type="entry name" value="GH"/>
</dbReference>
<dbReference type="EMBL" id="VDFP01000222">
    <property type="protein sequence ID" value="MQS77379.1"/>
    <property type="molecule type" value="Genomic_DNA"/>
</dbReference>
<protein>
    <submittedName>
        <fullName evidence="3">Glycoside hydrolase family 1 protein</fullName>
    </submittedName>
</protein>
<dbReference type="GO" id="GO:0005829">
    <property type="term" value="C:cytosol"/>
    <property type="evidence" value="ECO:0007669"/>
    <property type="project" value="TreeGrafter"/>
</dbReference>
<evidence type="ECO:0000313" key="3">
    <source>
        <dbReference type="EMBL" id="MQS77379.1"/>
    </source>
</evidence>
<dbReference type="PANTHER" id="PTHR10353:SF122">
    <property type="entry name" value="6-PHOSPHO-BETA-GLUCOSIDASE ASCB-RELATED"/>
    <property type="match status" value="1"/>
</dbReference>
<keyword evidence="3" id="KW-0378">Hydrolase</keyword>
<dbReference type="RefSeq" id="WP_153387220.1">
    <property type="nucleotide sequence ID" value="NZ_VDFP01000222.1"/>
</dbReference>
<evidence type="ECO:0000313" key="4">
    <source>
        <dbReference type="Proteomes" id="UP000414364"/>
    </source>
</evidence>
<dbReference type="Proteomes" id="UP000414364">
    <property type="component" value="Unassembled WGS sequence"/>
</dbReference>
<evidence type="ECO:0000256" key="1">
    <source>
        <dbReference type="ARBA" id="ARBA00023295"/>
    </source>
</evidence>
<dbReference type="GO" id="GO:0016052">
    <property type="term" value="P:carbohydrate catabolic process"/>
    <property type="evidence" value="ECO:0007669"/>
    <property type="project" value="TreeGrafter"/>
</dbReference>
<dbReference type="InterPro" id="IPR001360">
    <property type="entry name" value="Glyco_hydro_1"/>
</dbReference>
<feature type="non-terminal residue" evidence="3">
    <location>
        <position position="1"/>
    </location>
</feature>